<name>A0A9W8NK37_9PEZI</name>
<dbReference type="InterPro" id="IPR036249">
    <property type="entry name" value="Thioredoxin-like_sf"/>
</dbReference>
<dbReference type="InterPro" id="IPR004046">
    <property type="entry name" value="GST_C"/>
</dbReference>
<evidence type="ECO:0000259" key="3">
    <source>
        <dbReference type="PROSITE" id="PS50404"/>
    </source>
</evidence>
<gene>
    <name evidence="5" type="ORF">NPX13_g2605</name>
</gene>
<dbReference type="InterPro" id="IPR004045">
    <property type="entry name" value="Glutathione_S-Trfase_N"/>
</dbReference>
<dbReference type="AlphaFoldDB" id="A0A9W8NK37"/>
<dbReference type="Gene3D" id="3.40.30.10">
    <property type="entry name" value="Glutaredoxin"/>
    <property type="match status" value="1"/>
</dbReference>
<reference evidence="5" key="1">
    <citation type="submission" date="2022-07" db="EMBL/GenBank/DDBJ databases">
        <title>Genome Sequence of Xylaria arbuscula.</title>
        <authorList>
            <person name="Buettner E."/>
        </authorList>
    </citation>
    <scope>NUCLEOTIDE SEQUENCE</scope>
    <source>
        <strain evidence="5">VT107</strain>
    </source>
</reference>
<dbReference type="Gene3D" id="1.20.1050.10">
    <property type="match status" value="1"/>
</dbReference>
<sequence>MATQTDITLYTEGTPNGLKTSIVLEELGLSYKVRPISIFEHEQKEPWYLKINPNGRIPALTDKLDDGQEVNIFESGAILLYIVSKYDKDHKISYPVGSKEHWDTVSWLMWQMGGLGPMQGQANHFFSAAPKTDDYGYSLGRYVNESRRLYRVLDTQLSNNPHGYIVGDRVTVADIAVWPWAQAWKSSGLKTMDEFPNVQKWMTKLLARPGFEKGRNVPGPHFHIQLNEMSEEEIDKLMRARTGWVLEGMAKDAK</sequence>
<dbReference type="Pfam" id="PF00043">
    <property type="entry name" value="GST_C"/>
    <property type="match status" value="1"/>
</dbReference>
<dbReference type="PANTHER" id="PTHR44051:SF8">
    <property type="entry name" value="GLUTATHIONE S-TRANSFERASE GSTA"/>
    <property type="match status" value="1"/>
</dbReference>
<dbReference type="SFLD" id="SFLDG00358">
    <property type="entry name" value="Main_(cytGST)"/>
    <property type="match status" value="1"/>
</dbReference>
<dbReference type="CDD" id="cd03048">
    <property type="entry name" value="GST_N_Ure2p_like"/>
    <property type="match status" value="1"/>
</dbReference>
<organism evidence="5 6">
    <name type="scientific">Xylaria arbuscula</name>
    <dbReference type="NCBI Taxonomy" id="114810"/>
    <lineage>
        <taxon>Eukaryota</taxon>
        <taxon>Fungi</taxon>
        <taxon>Dikarya</taxon>
        <taxon>Ascomycota</taxon>
        <taxon>Pezizomycotina</taxon>
        <taxon>Sordariomycetes</taxon>
        <taxon>Xylariomycetidae</taxon>
        <taxon>Xylariales</taxon>
        <taxon>Xylariaceae</taxon>
        <taxon>Xylaria</taxon>
    </lineage>
</organism>
<dbReference type="InterPro" id="IPR010987">
    <property type="entry name" value="Glutathione-S-Trfase_C-like"/>
</dbReference>
<dbReference type="Proteomes" id="UP001148614">
    <property type="component" value="Unassembled WGS sequence"/>
</dbReference>
<proteinExistence type="inferred from homology"/>
<dbReference type="InterPro" id="IPR036282">
    <property type="entry name" value="Glutathione-S-Trfase_C_sf"/>
</dbReference>
<evidence type="ECO:0000256" key="2">
    <source>
        <dbReference type="RuleBase" id="RU003494"/>
    </source>
</evidence>
<evidence type="ECO:0000313" key="5">
    <source>
        <dbReference type="EMBL" id="KAJ3577962.1"/>
    </source>
</evidence>
<dbReference type="EMBL" id="JANPWZ010000281">
    <property type="protein sequence ID" value="KAJ3577962.1"/>
    <property type="molecule type" value="Genomic_DNA"/>
</dbReference>
<keyword evidence="6" id="KW-1185">Reference proteome</keyword>
<dbReference type="SFLD" id="SFLDG01151">
    <property type="entry name" value="Main.2:_Nu-like"/>
    <property type="match status" value="1"/>
</dbReference>
<dbReference type="PROSITE" id="PS50404">
    <property type="entry name" value="GST_NTER"/>
    <property type="match status" value="1"/>
</dbReference>
<comment type="similarity">
    <text evidence="1 2">Belongs to the GST superfamily.</text>
</comment>
<protein>
    <recommendedName>
        <fullName evidence="7">Glutathione S-transferase</fullName>
    </recommendedName>
</protein>
<feature type="domain" description="GST N-terminal" evidence="3">
    <location>
        <begin position="4"/>
        <end position="90"/>
    </location>
</feature>
<evidence type="ECO:0000259" key="4">
    <source>
        <dbReference type="PROSITE" id="PS50405"/>
    </source>
</evidence>
<dbReference type="SUPFAM" id="SSF47616">
    <property type="entry name" value="GST C-terminal domain-like"/>
    <property type="match status" value="1"/>
</dbReference>
<dbReference type="PROSITE" id="PS50405">
    <property type="entry name" value="GST_CTER"/>
    <property type="match status" value="1"/>
</dbReference>
<evidence type="ECO:0000313" key="6">
    <source>
        <dbReference type="Proteomes" id="UP001148614"/>
    </source>
</evidence>
<accession>A0A9W8NK37</accession>
<dbReference type="PANTHER" id="PTHR44051">
    <property type="entry name" value="GLUTATHIONE S-TRANSFERASE-RELATED"/>
    <property type="match status" value="1"/>
</dbReference>
<dbReference type="SUPFAM" id="SSF52833">
    <property type="entry name" value="Thioredoxin-like"/>
    <property type="match status" value="1"/>
</dbReference>
<dbReference type="InterPro" id="IPR040079">
    <property type="entry name" value="Glutathione_S-Trfase"/>
</dbReference>
<dbReference type="Pfam" id="PF02798">
    <property type="entry name" value="GST_N"/>
    <property type="match status" value="1"/>
</dbReference>
<dbReference type="SFLD" id="SFLDS00019">
    <property type="entry name" value="Glutathione_Transferase_(cytos"/>
    <property type="match status" value="1"/>
</dbReference>
<evidence type="ECO:0008006" key="7">
    <source>
        <dbReference type="Google" id="ProtNLM"/>
    </source>
</evidence>
<dbReference type="VEuPathDB" id="FungiDB:F4678DRAFT_275695"/>
<feature type="domain" description="GST C-terminal" evidence="4">
    <location>
        <begin position="97"/>
        <end position="222"/>
    </location>
</feature>
<evidence type="ECO:0000256" key="1">
    <source>
        <dbReference type="ARBA" id="ARBA00007409"/>
    </source>
</evidence>
<comment type="caution">
    <text evidence="5">The sequence shown here is derived from an EMBL/GenBank/DDBJ whole genome shotgun (WGS) entry which is preliminary data.</text>
</comment>